<dbReference type="GO" id="GO:0003676">
    <property type="term" value="F:nucleic acid binding"/>
    <property type="evidence" value="ECO:0007669"/>
    <property type="project" value="InterPro"/>
</dbReference>
<dbReference type="InterPro" id="IPR003615">
    <property type="entry name" value="HNH_nuc"/>
</dbReference>
<dbReference type="Pfam" id="PF01844">
    <property type="entry name" value="HNH"/>
    <property type="match status" value="1"/>
</dbReference>
<reference evidence="3 4" key="1">
    <citation type="submission" date="2020-10" db="EMBL/GenBank/DDBJ databases">
        <title>Ca. Dormibacterota MAGs.</title>
        <authorList>
            <person name="Montgomery K."/>
        </authorList>
    </citation>
    <scope>NUCLEOTIDE SEQUENCE [LARGE SCALE GENOMIC DNA]</scope>
    <source>
        <strain evidence="3">Mitchell_Peninsula_5</strain>
    </source>
</reference>
<evidence type="ECO:0000256" key="1">
    <source>
        <dbReference type="ARBA" id="ARBA00023450"/>
    </source>
</evidence>
<organism evidence="3 4">
    <name type="scientific">Candidatus Amunia macphersoniae</name>
    <dbReference type="NCBI Taxonomy" id="3127014"/>
    <lineage>
        <taxon>Bacteria</taxon>
        <taxon>Bacillati</taxon>
        <taxon>Candidatus Dormiibacterota</taxon>
        <taxon>Candidatus Dormibacteria</taxon>
        <taxon>Candidatus Aeolococcales</taxon>
        <taxon>Candidatus Aeolococcaceae</taxon>
        <taxon>Candidatus Amunia</taxon>
    </lineage>
</organism>
<dbReference type="CDD" id="cd00085">
    <property type="entry name" value="HNHc"/>
    <property type="match status" value="1"/>
</dbReference>
<sequence>MASSGEPRANLGAIGGGGTDEVLSAGALLGLSVEEFDAADVETLGDAELADELVGMRRAIDRLEAQFSRRLVRFEAIQGYESAGATNLLSWLRWACRMGTSAAARRLHMARQLIELPQTESAWRSGAISSGHAAVIGRAVDEVGAEHARSAEPTLLEAAEHMNPGHVWLVGQQIRHTVDPDGALAASNAAYARRRLNLTTNIDGALELAGLFDAEGGAVLRTAIDALTRPLPGDQRISAQRRADALVELARRQLDGGVLPGAGGQRPHLNITVSAGALRREDDAPPAELEWVGPITADTVRRLGCDAVRCTLVLDERGSPLSVGRATRTISPALRRALIVRDRGCRFPGCDRPPSWTDAHHLVHWADEGDTEIKNLVLLCRPHHRFVHEEGWTLRWGDGAEVLATPP</sequence>
<comment type="similarity">
    <text evidence="1">Belongs to the Rv1128c/1148c/1588c/1702c/1945/3466 family.</text>
</comment>
<feature type="domain" description="HNH nuclease" evidence="2">
    <location>
        <begin position="333"/>
        <end position="385"/>
    </location>
</feature>
<proteinExistence type="inferred from homology"/>
<protein>
    <submittedName>
        <fullName evidence="3">DUF222 domain-containing protein</fullName>
    </submittedName>
</protein>
<dbReference type="SMART" id="SM00507">
    <property type="entry name" value="HNHc"/>
    <property type="match status" value="1"/>
</dbReference>
<name>A0A934NDR7_9BACT</name>
<dbReference type="GO" id="GO:0004519">
    <property type="term" value="F:endonuclease activity"/>
    <property type="evidence" value="ECO:0007669"/>
    <property type="project" value="InterPro"/>
</dbReference>
<evidence type="ECO:0000313" key="3">
    <source>
        <dbReference type="EMBL" id="MBJ7607973.1"/>
    </source>
</evidence>
<gene>
    <name evidence="3" type="ORF">JF887_00880</name>
</gene>
<dbReference type="InterPro" id="IPR003870">
    <property type="entry name" value="DUF222"/>
</dbReference>
<evidence type="ECO:0000259" key="2">
    <source>
        <dbReference type="SMART" id="SM00507"/>
    </source>
</evidence>
<dbReference type="AlphaFoldDB" id="A0A934NDR7"/>
<accession>A0A934NDR7</accession>
<dbReference type="Pfam" id="PF02720">
    <property type="entry name" value="DUF222"/>
    <property type="match status" value="1"/>
</dbReference>
<dbReference type="InterPro" id="IPR002711">
    <property type="entry name" value="HNH"/>
</dbReference>
<comment type="caution">
    <text evidence="3">The sequence shown here is derived from an EMBL/GenBank/DDBJ whole genome shotgun (WGS) entry which is preliminary data.</text>
</comment>
<dbReference type="GO" id="GO:0008270">
    <property type="term" value="F:zinc ion binding"/>
    <property type="evidence" value="ECO:0007669"/>
    <property type="project" value="InterPro"/>
</dbReference>
<evidence type="ECO:0000313" key="4">
    <source>
        <dbReference type="Proteomes" id="UP000614410"/>
    </source>
</evidence>
<dbReference type="Proteomes" id="UP000614410">
    <property type="component" value="Unassembled WGS sequence"/>
</dbReference>
<dbReference type="EMBL" id="JAEKNN010000005">
    <property type="protein sequence ID" value="MBJ7607973.1"/>
    <property type="molecule type" value="Genomic_DNA"/>
</dbReference>